<protein>
    <recommendedName>
        <fullName evidence="4">TIGR00341 family protein</fullName>
    </recommendedName>
</protein>
<dbReference type="Pfam" id="PF04087">
    <property type="entry name" value="DUF389"/>
    <property type="match status" value="1"/>
</dbReference>
<feature type="transmembrane region" description="Helical" evidence="1">
    <location>
        <begin position="246"/>
        <end position="265"/>
    </location>
</feature>
<dbReference type="PANTHER" id="PTHR20992:SF9">
    <property type="entry name" value="AT15442P-RELATED"/>
    <property type="match status" value="1"/>
</dbReference>
<dbReference type="HOGENOM" id="CLU_050976_0_0_5"/>
<dbReference type="OrthoDB" id="9790659at2"/>
<feature type="transmembrane region" description="Helical" evidence="1">
    <location>
        <begin position="182"/>
        <end position="201"/>
    </location>
</feature>
<proteinExistence type="predicted"/>
<name>A3VMA8_9RHOB</name>
<keyword evidence="3" id="KW-1185">Reference proteome</keyword>
<dbReference type="NCBIfam" id="TIGR00341">
    <property type="entry name" value="TIGR00341 family protein"/>
    <property type="match status" value="1"/>
</dbReference>
<keyword evidence="1" id="KW-0472">Membrane</keyword>
<evidence type="ECO:0000313" key="3">
    <source>
        <dbReference type="Proteomes" id="UP000002931"/>
    </source>
</evidence>
<evidence type="ECO:0000256" key="1">
    <source>
        <dbReference type="SAM" id="Phobius"/>
    </source>
</evidence>
<dbReference type="RefSeq" id="WP_008330381.1">
    <property type="nucleotide sequence ID" value="NZ_CH902578.1"/>
</dbReference>
<feature type="transmembrane region" description="Helical" evidence="1">
    <location>
        <begin position="148"/>
        <end position="170"/>
    </location>
</feature>
<keyword evidence="1" id="KW-0812">Transmembrane</keyword>
<dbReference type="eggNOG" id="COG1808">
    <property type="taxonomic scope" value="Bacteria"/>
</dbReference>
<feature type="transmembrane region" description="Helical" evidence="1">
    <location>
        <begin position="221"/>
        <end position="239"/>
    </location>
</feature>
<sequence length="340" mass="35968">MTTRQILVTAPKSTLTYLVRAIRDVGVIDLRVLEATDPPGDPVLLILADDDDRQTLLDRMQAVFGPENEDDWRITLLPIEATIPRVEEEDEKEEPKERREFASTGRTREEIYDSVWRNARADRNYITFVVLSTIVAAFGMLADNVAVVVGAMVIAPLLGPNLALAVGIALGDGKLMGKALMTNLVGVAIVLALSLAIGLIWPPDLAAKELMSRSEVGFDGMAIALASGAAAALSLVSGLSSALVGVMVAVALLPPTAAIGLFVGFGQPTLAVGAATLLAVNVVCVNLAAQAVMASRGITPRTFYEKKVAARSQWISAAISVGLLAALAALIWWRLLHPAT</sequence>
<keyword evidence="1" id="KW-1133">Transmembrane helix</keyword>
<dbReference type="STRING" id="314271.RB2654_07980"/>
<evidence type="ECO:0008006" key="4">
    <source>
        <dbReference type="Google" id="ProtNLM"/>
    </source>
</evidence>
<evidence type="ECO:0000313" key="2">
    <source>
        <dbReference type="EMBL" id="EAQ10625.1"/>
    </source>
</evidence>
<feature type="transmembrane region" description="Helical" evidence="1">
    <location>
        <begin position="125"/>
        <end position="142"/>
    </location>
</feature>
<gene>
    <name evidence="2" type="ORF">RB2654_07980</name>
</gene>
<feature type="transmembrane region" description="Helical" evidence="1">
    <location>
        <begin position="271"/>
        <end position="293"/>
    </location>
</feature>
<reference evidence="2 3" key="1">
    <citation type="journal article" date="2010" name="J. Bacteriol.">
        <title>Genome sequences of Pelagibaca bermudensis HTCC2601T and Maritimibacter alkaliphilus HTCC2654T, the type strains of two marine Roseobacter genera.</title>
        <authorList>
            <person name="Thrash J.C."/>
            <person name="Cho J.C."/>
            <person name="Ferriera S."/>
            <person name="Johnson J."/>
            <person name="Vergin K.L."/>
            <person name="Giovannoni S.J."/>
        </authorList>
    </citation>
    <scope>NUCLEOTIDE SEQUENCE [LARGE SCALE GENOMIC DNA]</scope>
    <source>
        <strain evidence="2 3">HTCC2654</strain>
    </source>
</reference>
<organism evidence="2 3">
    <name type="scientific">Maritimibacter alkaliphilus HTCC2654</name>
    <dbReference type="NCBI Taxonomy" id="314271"/>
    <lineage>
        <taxon>Bacteria</taxon>
        <taxon>Pseudomonadati</taxon>
        <taxon>Pseudomonadota</taxon>
        <taxon>Alphaproteobacteria</taxon>
        <taxon>Rhodobacterales</taxon>
        <taxon>Roseobacteraceae</taxon>
        <taxon>Maritimibacter</taxon>
    </lineage>
</organism>
<accession>A3VMA8</accession>
<dbReference type="PANTHER" id="PTHR20992">
    <property type="entry name" value="AT15442P-RELATED"/>
    <property type="match status" value="1"/>
</dbReference>
<dbReference type="InterPro" id="IPR005240">
    <property type="entry name" value="DUF389"/>
</dbReference>
<comment type="caution">
    <text evidence="2">The sequence shown here is derived from an EMBL/GenBank/DDBJ whole genome shotgun (WGS) entry which is preliminary data.</text>
</comment>
<dbReference type="EMBL" id="AAMT01000030">
    <property type="protein sequence ID" value="EAQ10625.1"/>
    <property type="molecule type" value="Genomic_DNA"/>
</dbReference>
<dbReference type="Proteomes" id="UP000002931">
    <property type="component" value="Unassembled WGS sequence"/>
</dbReference>
<feature type="transmembrane region" description="Helical" evidence="1">
    <location>
        <begin position="314"/>
        <end position="335"/>
    </location>
</feature>
<dbReference type="AlphaFoldDB" id="A3VMA8"/>